<dbReference type="EMBL" id="CP003531">
    <property type="protein sequence ID" value="AFK51443.1"/>
    <property type="molecule type" value="Genomic_DNA"/>
</dbReference>
<dbReference type="eggNOG" id="arCOG01446">
    <property type="taxonomic scope" value="Archaea"/>
</dbReference>
<evidence type="ECO:0000313" key="3">
    <source>
        <dbReference type="EMBL" id="AFK51443.1"/>
    </source>
</evidence>
<dbReference type="AlphaFoldDB" id="I3TFA5"/>
<dbReference type="HOGENOM" id="CLU_1313178_0_0_2"/>
<reference evidence="3 4" key="1">
    <citation type="journal article" date="2012" name="J. Bacteriol.">
        <title>Complete genome sequence of the hyperthermophilic cellulolytic Crenarchaeon 'Thermogladius cellulolyticus' 1633.</title>
        <authorList>
            <person name="Mardanov A.V."/>
            <person name="Kochetkova T.V."/>
            <person name="Beletsky A.V."/>
            <person name="Bonch-Osmolovskaya E.A."/>
            <person name="Ravin N.V."/>
            <person name="Skryabin K.G."/>
        </authorList>
    </citation>
    <scope>NUCLEOTIDE SEQUENCE [LARGE SCALE GENOMIC DNA]</scope>
    <source>
        <strain evidence="4">DSM 22663 / VKM B-2946 / 1633</strain>
    </source>
</reference>
<feature type="domain" description="HTH iclR-type" evidence="1">
    <location>
        <begin position="147"/>
        <end position="191"/>
    </location>
</feature>
<evidence type="ECO:0000259" key="1">
    <source>
        <dbReference type="Pfam" id="PF09339"/>
    </source>
</evidence>
<feature type="domain" description="Csa3 N-terminal" evidence="2">
    <location>
        <begin position="3"/>
        <end position="110"/>
    </location>
</feature>
<evidence type="ECO:0000313" key="4">
    <source>
        <dbReference type="Proteomes" id="UP000005270"/>
    </source>
</evidence>
<dbReference type="InterPro" id="IPR005471">
    <property type="entry name" value="Tscrpt_reg_IclR_N"/>
</dbReference>
<dbReference type="Gene3D" id="3.40.50.11700">
    <property type="match status" value="1"/>
</dbReference>
<dbReference type="InterPro" id="IPR036390">
    <property type="entry name" value="WH_DNA-bd_sf"/>
</dbReference>
<name>I3TFA5_THEC1</name>
<dbReference type="OrthoDB" id="17591at2157"/>
<gene>
    <name evidence="3" type="ordered locus">TCELL_1020</name>
</gene>
<dbReference type="Pfam" id="PF22662">
    <property type="entry name" value="Csa3_N"/>
    <property type="match status" value="1"/>
</dbReference>
<dbReference type="InterPro" id="IPR010163">
    <property type="entry name" value="Csa3"/>
</dbReference>
<dbReference type="Proteomes" id="UP000005270">
    <property type="component" value="Chromosome"/>
</dbReference>
<dbReference type="GeneID" id="13013339"/>
<protein>
    <submittedName>
        <fullName evidence="3">CRISPR-associated HTH regulatory protein, Csa3 family</fullName>
    </submittedName>
</protein>
<dbReference type="InParanoid" id="I3TFA5"/>
<dbReference type="Gene3D" id="1.10.10.10">
    <property type="entry name" value="Winged helix-like DNA-binding domain superfamily/Winged helix DNA-binding domain"/>
    <property type="match status" value="1"/>
</dbReference>
<sequence>MRYLVASFGFDIDFVFREMASGKFDKVLLLALKTARGFERVQKAFATLSLICTSMRVECTLEPVVPDEKMLRSVYSTLLKAASEAQELELYLTGGPRMLVTALLVAALMLPGELAGKVRVVVEGEGFDCEMRVDPRVLAEKLRLDEKSARIVSALEAGRAKLSEIAREAGLPKSTTHRRLTELMESGLVQEVATGVYSSKPHATITCRE</sequence>
<dbReference type="InterPro" id="IPR054588">
    <property type="entry name" value="Csa3_N"/>
</dbReference>
<evidence type="ECO:0000259" key="2">
    <source>
        <dbReference type="Pfam" id="PF22662"/>
    </source>
</evidence>
<dbReference type="NCBIfam" id="TIGR01884">
    <property type="entry name" value="cas_HTH"/>
    <property type="match status" value="1"/>
</dbReference>
<dbReference type="RefSeq" id="WP_014737693.1">
    <property type="nucleotide sequence ID" value="NC_017954.1"/>
</dbReference>
<keyword evidence="4" id="KW-1185">Reference proteome</keyword>
<dbReference type="GO" id="GO:0003677">
    <property type="term" value="F:DNA binding"/>
    <property type="evidence" value="ECO:0007669"/>
    <property type="project" value="InterPro"/>
</dbReference>
<organism evidence="3 4">
    <name type="scientific">Thermogladius calderae (strain DSM 22663 / VKM B-2946 / 1633)</name>
    <dbReference type="NCBI Taxonomy" id="1184251"/>
    <lineage>
        <taxon>Archaea</taxon>
        <taxon>Thermoproteota</taxon>
        <taxon>Thermoprotei</taxon>
        <taxon>Desulfurococcales</taxon>
        <taxon>Desulfurococcaceae</taxon>
        <taxon>Thermogladius</taxon>
    </lineage>
</organism>
<dbReference type="GO" id="GO:0006355">
    <property type="term" value="P:regulation of DNA-templated transcription"/>
    <property type="evidence" value="ECO:0007669"/>
    <property type="project" value="InterPro"/>
</dbReference>
<dbReference type="Pfam" id="PF09339">
    <property type="entry name" value="HTH_IclR"/>
    <property type="match status" value="1"/>
</dbReference>
<accession>I3TFA5</accession>
<dbReference type="InterPro" id="IPR036388">
    <property type="entry name" value="WH-like_DNA-bd_sf"/>
</dbReference>
<proteinExistence type="predicted"/>
<dbReference type="STRING" id="1184251.TCELL_1020"/>
<dbReference type="KEGG" id="thg:TCELL_1020"/>
<dbReference type="SUPFAM" id="SSF46785">
    <property type="entry name" value="Winged helix' DNA-binding domain"/>
    <property type="match status" value="1"/>
</dbReference>